<proteinExistence type="predicted"/>
<name>A0A5B7ICM6_PORTR</name>
<accession>A0A5B7ICM6</accession>
<organism evidence="1 2">
    <name type="scientific">Portunus trituberculatus</name>
    <name type="common">Swimming crab</name>
    <name type="synonym">Neptunus trituberculatus</name>
    <dbReference type="NCBI Taxonomy" id="210409"/>
    <lineage>
        <taxon>Eukaryota</taxon>
        <taxon>Metazoa</taxon>
        <taxon>Ecdysozoa</taxon>
        <taxon>Arthropoda</taxon>
        <taxon>Crustacea</taxon>
        <taxon>Multicrustacea</taxon>
        <taxon>Malacostraca</taxon>
        <taxon>Eumalacostraca</taxon>
        <taxon>Eucarida</taxon>
        <taxon>Decapoda</taxon>
        <taxon>Pleocyemata</taxon>
        <taxon>Brachyura</taxon>
        <taxon>Eubrachyura</taxon>
        <taxon>Portunoidea</taxon>
        <taxon>Portunidae</taxon>
        <taxon>Portuninae</taxon>
        <taxon>Portunus</taxon>
    </lineage>
</organism>
<keyword evidence="2" id="KW-1185">Reference proteome</keyword>
<reference evidence="1 2" key="1">
    <citation type="submission" date="2019-05" db="EMBL/GenBank/DDBJ databases">
        <title>Another draft genome of Portunus trituberculatus and its Hox gene families provides insights of decapod evolution.</title>
        <authorList>
            <person name="Jeong J.-H."/>
            <person name="Song I."/>
            <person name="Kim S."/>
            <person name="Choi T."/>
            <person name="Kim D."/>
            <person name="Ryu S."/>
            <person name="Kim W."/>
        </authorList>
    </citation>
    <scope>NUCLEOTIDE SEQUENCE [LARGE SCALE GENOMIC DNA]</scope>
    <source>
        <tissue evidence="1">Muscle</tissue>
    </source>
</reference>
<gene>
    <name evidence="1" type="ORF">E2C01_076776</name>
</gene>
<dbReference type="AlphaFoldDB" id="A0A5B7ICM6"/>
<sequence>MELSPKKTQIRSEKMEDSRREIMRLWSASTRCGCLIRGNVTLRRPAETYERVNNPRCRRAAGIQTSSSK</sequence>
<dbReference type="Proteomes" id="UP000324222">
    <property type="component" value="Unassembled WGS sequence"/>
</dbReference>
<evidence type="ECO:0000313" key="2">
    <source>
        <dbReference type="Proteomes" id="UP000324222"/>
    </source>
</evidence>
<comment type="caution">
    <text evidence="1">The sequence shown here is derived from an EMBL/GenBank/DDBJ whole genome shotgun (WGS) entry which is preliminary data.</text>
</comment>
<protein>
    <submittedName>
        <fullName evidence="1">Uncharacterized protein</fullName>
    </submittedName>
</protein>
<evidence type="ECO:0000313" key="1">
    <source>
        <dbReference type="EMBL" id="MPC82130.1"/>
    </source>
</evidence>
<dbReference type="EMBL" id="VSRR010058931">
    <property type="protein sequence ID" value="MPC82130.1"/>
    <property type="molecule type" value="Genomic_DNA"/>
</dbReference>